<keyword evidence="2" id="KW-1185">Reference proteome</keyword>
<dbReference type="AlphaFoldDB" id="A0A7W7EVW4"/>
<sequence length="420" mass="47048">MTNPIANRGQFLAERDVLAMRTDPRVSSTRAIIEMLFARGYSDRMPVEAKPLLSAFADEFFNNWLFKAAASDAQHPRFVRDFMPAHRWPGQVADHEVVGSRTGGDNPDNCYRLAGIEHGTAYRIIGRLPAQPDEKAANISFTLTANYGTSQTVQTVEDHELAIAPDGWFDLTIDEQPANGRANHLTTRPGTRFLFVRDSMMDWARETPLDLQIERIGEARTAPLTTQDMAIRAIEHALNDLYLYFWFQNIWSGMALNTITQAEAMRGAGGGLVTQGICNGTFDLGPDDAAVITYDPVDAGYAAVQLTEWLYRSLDYHRIQSSLTAAQSHVDADGLVRVVIARRDPGVANWLDTGGQSRVHSILRWQRMKPDGRPIKAKLTLTTIDRLRHELPVGTLWVETAERKSRLESRVAAYRRRITA</sequence>
<gene>
    <name evidence="1" type="ORF">GGR37_003765</name>
</gene>
<accession>A0A7W7EVW4</accession>
<organism evidence="1 2">
    <name type="scientific">Novosphingobium taihuense</name>
    <dbReference type="NCBI Taxonomy" id="260085"/>
    <lineage>
        <taxon>Bacteria</taxon>
        <taxon>Pseudomonadati</taxon>
        <taxon>Pseudomonadota</taxon>
        <taxon>Alphaproteobacteria</taxon>
        <taxon>Sphingomonadales</taxon>
        <taxon>Sphingomonadaceae</taxon>
        <taxon>Novosphingobium</taxon>
    </lineage>
</organism>
<reference evidence="1 2" key="1">
    <citation type="submission" date="2020-08" db="EMBL/GenBank/DDBJ databases">
        <title>Genomic Encyclopedia of Type Strains, Phase IV (KMG-IV): sequencing the most valuable type-strain genomes for metagenomic binning, comparative biology and taxonomic classification.</title>
        <authorList>
            <person name="Goeker M."/>
        </authorList>
    </citation>
    <scope>NUCLEOTIDE SEQUENCE [LARGE SCALE GENOMIC DNA]</scope>
    <source>
        <strain evidence="1 2">DSM 17507</strain>
    </source>
</reference>
<proteinExistence type="predicted"/>
<comment type="caution">
    <text evidence="1">The sequence shown here is derived from an EMBL/GenBank/DDBJ whole genome shotgun (WGS) entry which is preliminary data.</text>
</comment>
<evidence type="ECO:0000313" key="2">
    <source>
        <dbReference type="Proteomes" id="UP000538566"/>
    </source>
</evidence>
<dbReference type="EMBL" id="JACHOA010000008">
    <property type="protein sequence ID" value="MBB4615469.1"/>
    <property type="molecule type" value="Genomic_DNA"/>
</dbReference>
<dbReference type="RefSeq" id="WP_144907291.1">
    <property type="nucleotide sequence ID" value="NZ_JACHOA010000008.1"/>
</dbReference>
<dbReference type="OrthoDB" id="7053758at2"/>
<protein>
    <recommendedName>
        <fullName evidence="3">DUF1214 domain-containing protein</fullName>
    </recommendedName>
</protein>
<name>A0A7W7EVW4_9SPHN</name>
<evidence type="ECO:0000313" key="1">
    <source>
        <dbReference type="EMBL" id="MBB4615469.1"/>
    </source>
</evidence>
<dbReference type="Proteomes" id="UP000538566">
    <property type="component" value="Unassembled WGS sequence"/>
</dbReference>
<evidence type="ECO:0008006" key="3">
    <source>
        <dbReference type="Google" id="ProtNLM"/>
    </source>
</evidence>